<evidence type="ECO:0000256" key="1">
    <source>
        <dbReference type="SAM" id="MobiDB-lite"/>
    </source>
</evidence>
<dbReference type="AlphaFoldDB" id="G2QTJ3"/>
<proteinExistence type="predicted"/>
<dbReference type="RefSeq" id="XP_003649946.1">
    <property type="nucleotide sequence ID" value="XM_003649898.1"/>
</dbReference>
<feature type="compositionally biased region" description="Low complexity" evidence="1">
    <location>
        <begin position="25"/>
        <end position="34"/>
    </location>
</feature>
<evidence type="ECO:0000313" key="3">
    <source>
        <dbReference type="Proteomes" id="UP000008181"/>
    </source>
</evidence>
<organism evidence="2 3">
    <name type="scientific">Thermothielavioides terrestris (strain ATCC 38088 / NRRL 8126)</name>
    <name type="common">Thielavia terrestris</name>
    <dbReference type="NCBI Taxonomy" id="578455"/>
    <lineage>
        <taxon>Eukaryota</taxon>
        <taxon>Fungi</taxon>
        <taxon>Dikarya</taxon>
        <taxon>Ascomycota</taxon>
        <taxon>Pezizomycotina</taxon>
        <taxon>Sordariomycetes</taxon>
        <taxon>Sordariomycetidae</taxon>
        <taxon>Sordariales</taxon>
        <taxon>Chaetomiaceae</taxon>
        <taxon>Thermothielavioides</taxon>
        <taxon>Thermothielavioides terrestris</taxon>
    </lineage>
</organism>
<dbReference type="GeneID" id="11523952"/>
<dbReference type="Proteomes" id="UP000008181">
    <property type="component" value="Chromosome 1"/>
</dbReference>
<protein>
    <submittedName>
        <fullName evidence="2">Uncharacterized protein</fullName>
    </submittedName>
</protein>
<keyword evidence="3" id="KW-1185">Reference proteome</keyword>
<sequence length="64" mass="6195">MGHLKAKCPNPLVPEDAAEGGYGNGAADSGGFDDAGFDNGGFDSGAPGGVGDDWNTAPVAAAAW</sequence>
<accession>G2QTJ3</accession>
<feature type="region of interest" description="Disordered" evidence="1">
    <location>
        <begin position="1"/>
        <end position="64"/>
    </location>
</feature>
<reference evidence="2 3" key="1">
    <citation type="journal article" date="2011" name="Nat. Biotechnol.">
        <title>Comparative genomic analysis of the thermophilic biomass-degrading fungi Myceliophthora thermophila and Thielavia terrestris.</title>
        <authorList>
            <person name="Berka R.M."/>
            <person name="Grigoriev I.V."/>
            <person name="Otillar R."/>
            <person name="Salamov A."/>
            <person name="Grimwood J."/>
            <person name="Reid I."/>
            <person name="Ishmael N."/>
            <person name="John T."/>
            <person name="Darmond C."/>
            <person name="Moisan M.-C."/>
            <person name="Henrissat B."/>
            <person name="Coutinho P.M."/>
            <person name="Lombard V."/>
            <person name="Natvig D.O."/>
            <person name="Lindquist E."/>
            <person name="Schmutz J."/>
            <person name="Lucas S."/>
            <person name="Harris P."/>
            <person name="Powlowski J."/>
            <person name="Bellemare A."/>
            <person name="Taylor D."/>
            <person name="Butler G."/>
            <person name="de Vries R.P."/>
            <person name="Allijn I.E."/>
            <person name="van den Brink J."/>
            <person name="Ushinsky S."/>
            <person name="Storms R."/>
            <person name="Powell A.J."/>
            <person name="Paulsen I.T."/>
            <person name="Elbourne L.D.H."/>
            <person name="Baker S.E."/>
            <person name="Magnuson J."/>
            <person name="LaBoissiere S."/>
            <person name="Clutterbuck A.J."/>
            <person name="Martinez D."/>
            <person name="Wogulis M."/>
            <person name="de Leon A.L."/>
            <person name="Rey M.W."/>
            <person name="Tsang A."/>
        </authorList>
    </citation>
    <scope>NUCLEOTIDE SEQUENCE [LARGE SCALE GENOMIC DNA]</scope>
    <source>
        <strain evidence="3">ATCC 38088 / NRRL 8126</strain>
    </source>
</reference>
<evidence type="ECO:0000313" key="2">
    <source>
        <dbReference type="EMBL" id="AEO63610.1"/>
    </source>
</evidence>
<dbReference type="HOGENOM" id="CLU_2869223_0_0_1"/>
<dbReference type="KEGG" id="ttt:THITE_2109113"/>
<dbReference type="EMBL" id="CP003009">
    <property type="protein sequence ID" value="AEO63610.1"/>
    <property type="molecule type" value="Genomic_DNA"/>
</dbReference>
<gene>
    <name evidence="2" type="ORF">THITE_2109113</name>
</gene>
<name>G2QTJ3_THETT</name>
<feature type="compositionally biased region" description="Gly residues" evidence="1">
    <location>
        <begin position="38"/>
        <end position="51"/>
    </location>
</feature>